<dbReference type="Proteomes" id="UP000325105">
    <property type="component" value="Unassembled WGS sequence"/>
</dbReference>
<comment type="caution">
    <text evidence="1">The sequence shown here is derived from an EMBL/GenBank/DDBJ whole genome shotgun (WGS) entry which is preliminary data.</text>
</comment>
<sequence>MPYYKIKRRFLKRKRLFILYQPIGFLSYIFNH</sequence>
<protein>
    <submittedName>
        <fullName evidence="1">Uncharacterized protein</fullName>
    </submittedName>
</protein>
<keyword evidence="2" id="KW-1185">Reference proteome</keyword>
<accession>A0A5S5DEI8</accession>
<dbReference type="EMBL" id="VNHX01000012">
    <property type="protein sequence ID" value="TYP94387.1"/>
    <property type="molecule type" value="Genomic_DNA"/>
</dbReference>
<evidence type="ECO:0000313" key="1">
    <source>
        <dbReference type="EMBL" id="TYP94387.1"/>
    </source>
</evidence>
<evidence type="ECO:0000313" key="2">
    <source>
        <dbReference type="Proteomes" id="UP000325105"/>
    </source>
</evidence>
<proteinExistence type="predicted"/>
<organism evidence="1 2">
    <name type="scientific">Sphingobacterium allocomposti</name>
    <dbReference type="NCBI Taxonomy" id="415956"/>
    <lineage>
        <taxon>Bacteria</taxon>
        <taxon>Pseudomonadati</taxon>
        <taxon>Bacteroidota</taxon>
        <taxon>Sphingobacteriia</taxon>
        <taxon>Sphingobacteriales</taxon>
        <taxon>Sphingobacteriaceae</taxon>
        <taxon>Sphingobacterium</taxon>
    </lineage>
</organism>
<gene>
    <name evidence="1" type="ORF">BC792_11251</name>
</gene>
<reference evidence="1 2" key="1">
    <citation type="submission" date="2019-07" db="EMBL/GenBank/DDBJ databases">
        <title>Genomic Encyclopedia of Archaeal and Bacterial Type Strains, Phase II (KMG-II): from individual species to whole genera.</title>
        <authorList>
            <person name="Goeker M."/>
        </authorList>
    </citation>
    <scope>NUCLEOTIDE SEQUENCE [LARGE SCALE GENOMIC DNA]</scope>
    <source>
        <strain evidence="1 2">DSM 18850</strain>
    </source>
</reference>
<dbReference type="AlphaFoldDB" id="A0A5S5DEI8"/>
<name>A0A5S5DEI8_9SPHI</name>